<dbReference type="Proteomes" id="UP000281406">
    <property type="component" value="Unassembled WGS sequence"/>
</dbReference>
<gene>
    <name evidence="3" type="ORF">DPX16_7100</name>
</gene>
<proteinExistence type="predicted"/>
<organism evidence="3 4">
    <name type="scientific">Anabarilius grahami</name>
    <name type="common">Kanglang fish</name>
    <name type="synonym">Barilius grahami</name>
    <dbReference type="NCBI Taxonomy" id="495550"/>
    <lineage>
        <taxon>Eukaryota</taxon>
        <taxon>Metazoa</taxon>
        <taxon>Chordata</taxon>
        <taxon>Craniata</taxon>
        <taxon>Vertebrata</taxon>
        <taxon>Euteleostomi</taxon>
        <taxon>Actinopterygii</taxon>
        <taxon>Neopterygii</taxon>
        <taxon>Teleostei</taxon>
        <taxon>Ostariophysi</taxon>
        <taxon>Cypriniformes</taxon>
        <taxon>Xenocyprididae</taxon>
        <taxon>Xenocypridinae</taxon>
        <taxon>Xenocypridinae incertae sedis</taxon>
        <taxon>Anabarilius</taxon>
    </lineage>
</organism>
<protein>
    <recommendedName>
        <fullName evidence="2">HAT C-terminal dimerisation domain-containing protein</fullName>
    </recommendedName>
</protein>
<evidence type="ECO:0000313" key="3">
    <source>
        <dbReference type="EMBL" id="ROI42823.1"/>
    </source>
</evidence>
<comment type="caution">
    <text evidence="3">The sequence shown here is derived from an EMBL/GenBank/DDBJ whole genome shotgun (WGS) entry which is preliminary data.</text>
</comment>
<reference evidence="3 4" key="1">
    <citation type="submission" date="2018-10" db="EMBL/GenBank/DDBJ databases">
        <title>Genome assembly for a Yunnan-Guizhou Plateau 3E fish, Anabarilius grahami (Regan), and its evolutionary and genetic applications.</title>
        <authorList>
            <person name="Jiang W."/>
        </authorList>
    </citation>
    <scope>NUCLEOTIDE SEQUENCE [LARGE SCALE GENOMIC DNA]</scope>
    <source>
        <strain evidence="3">AG-KIZ</strain>
        <tissue evidence="3">Muscle</tissue>
    </source>
</reference>
<dbReference type="InterPro" id="IPR012337">
    <property type="entry name" value="RNaseH-like_sf"/>
</dbReference>
<dbReference type="Pfam" id="PF05699">
    <property type="entry name" value="Dimer_Tnp_hAT"/>
    <property type="match status" value="1"/>
</dbReference>
<dbReference type="EMBL" id="RJVU01071825">
    <property type="protein sequence ID" value="ROI42823.1"/>
    <property type="molecule type" value="Genomic_DNA"/>
</dbReference>
<keyword evidence="4" id="KW-1185">Reference proteome</keyword>
<feature type="region of interest" description="Disordered" evidence="1">
    <location>
        <begin position="145"/>
        <end position="174"/>
    </location>
</feature>
<evidence type="ECO:0000313" key="4">
    <source>
        <dbReference type="Proteomes" id="UP000281406"/>
    </source>
</evidence>
<dbReference type="SUPFAM" id="SSF53098">
    <property type="entry name" value="Ribonuclease H-like"/>
    <property type="match status" value="1"/>
</dbReference>
<sequence>MVAAFKQTTAEETSSDFEDSPVVEDDSDSETDDDLRYHHVDLDRTLCVVHTLQLVVNMVQKEACVKRILDKARDLSTLAHKMKTSVNQRFAWLLDPTDEKFSPLVAAACFVNPTVCETLVDVADDNIEELLKHAEEYVIKKSTLLHTQEEDHSEDDAEEENPEKPEDAPSSLKPPVFRFLSKCRRRPKQKTSMTSVREQIKKYKEELSKEPITEETGIDFWLAKSDTFYHKLKPFALDLLAMPASQAFAERVFSVTGDLSRGRRNKARVTLAQSAFLKMNRTK</sequence>
<feature type="region of interest" description="Disordered" evidence="1">
    <location>
        <begin position="1"/>
        <end position="32"/>
    </location>
</feature>
<feature type="compositionally biased region" description="Acidic residues" evidence="1">
    <location>
        <begin position="151"/>
        <end position="161"/>
    </location>
</feature>
<feature type="domain" description="HAT C-terminal dimerisation" evidence="2">
    <location>
        <begin position="202"/>
        <end position="263"/>
    </location>
</feature>
<name>A0A3N0XJD0_ANAGA</name>
<evidence type="ECO:0000256" key="1">
    <source>
        <dbReference type="SAM" id="MobiDB-lite"/>
    </source>
</evidence>
<dbReference type="InterPro" id="IPR008906">
    <property type="entry name" value="HATC_C_dom"/>
</dbReference>
<evidence type="ECO:0000259" key="2">
    <source>
        <dbReference type="Pfam" id="PF05699"/>
    </source>
</evidence>
<feature type="compositionally biased region" description="Polar residues" evidence="1">
    <location>
        <begin position="1"/>
        <end position="12"/>
    </location>
</feature>
<dbReference type="GO" id="GO:0046983">
    <property type="term" value="F:protein dimerization activity"/>
    <property type="evidence" value="ECO:0007669"/>
    <property type="project" value="InterPro"/>
</dbReference>
<dbReference type="OrthoDB" id="10057873at2759"/>
<dbReference type="AlphaFoldDB" id="A0A3N0XJD0"/>
<accession>A0A3N0XJD0</accession>
<feature type="compositionally biased region" description="Acidic residues" evidence="1">
    <location>
        <begin position="13"/>
        <end position="32"/>
    </location>
</feature>